<name>A0A8D0WDL9_PIG</name>
<protein>
    <submittedName>
        <fullName evidence="1">Uncharacterized protein</fullName>
    </submittedName>
</protein>
<dbReference type="Proteomes" id="UP000694570">
    <property type="component" value="Unplaced"/>
</dbReference>
<evidence type="ECO:0000313" key="2">
    <source>
        <dbReference type="Proteomes" id="UP000694570"/>
    </source>
</evidence>
<dbReference type="InterPro" id="IPR027413">
    <property type="entry name" value="GROEL-like_equatorial_sf"/>
</dbReference>
<dbReference type="Gene3D" id="1.10.560.10">
    <property type="entry name" value="GroEL-like equatorial domain"/>
    <property type="match status" value="1"/>
</dbReference>
<reference evidence="1" key="1">
    <citation type="submission" date="2025-08" db="UniProtKB">
        <authorList>
            <consortium name="Ensembl"/>
        </authorList>
    </citation>
    <scope>IDENTIFICATION</scope>
</reference>
<sequence length="177" mass="19329">YPRACTVWEQTSSSLAPHLTEIFFFCQRCKIQYRCLRSNASRPSSRTVTTEQMWGPLKVTKDEIAVARSTDLKDKYKMITPGLIGMLLTHRGRSWGSTTTVATLAHLIITESVKKICKDVNPAGIRKGAMLHVDAITLCWKLPINHSKSCCATGVPQGEKDLGMADGAASGVACSNS</sequence>
<accession>A0A8D0WDL9</accession>
<proteinExistence type="predicted"/>
<dbReference type="AlphaFoldDB" id="A0A8D0WDL9"/>
<dbReference type="SUPFAM" id="SSF48592">
    <property type="entry name" value="GroEL equatorial domain-like"/>
    <property type="match status" value="1"/>
</dbReference>
<evidence type="ECO:0000313" key="1">
    <source>
        <dbReference type="Ensembl" id="ENSSSCP00030018218.1"/>
    </source>
</evidence>
<organism evidence="1 2">
    <name type="scientific">Sus scrofa</name>
    <name type="common">Pig</name>
    <dbReference type="NCBI Taxonomy" id="9823"/>
    <lineage>
        <taxon>Eukaryota</taxon>
        <taxon>Metazoa</taxon>
        <taxon>Chordata</taxon>
        <taxon>Craniata</taxon>
        <taxon>Vertebrata</taxon>
        <taxon>Euteleostomi</taxon>
        <taxon>Mammalia</taxon>
        <taxon>Eutheria</taxon>
        <taxon>Laurasiatheria</taxon>
        <taxon>Artiodactyla</taxon>
        <taxon>Suina</taxon>
        <taxon>Suidae</taxon>
        <taxon>Sus</taxon>
    </lineage>
</organism>
<dbReference type="GO" id="GO:0005832">
    <property type="term" value="C:chaperonin-containing T-complex"/>
    <property type="evidence" value="ECO:0007669"/>
    <property type="project" value="UniProtKB-ARBA"/>
</dbReference>
<dbReference type="Ensembl" id="ENSSSCT00030039571.1">
    <property type="protein sequence ID" value="ENSSSCP00030018218.1"/>
    <property type="gene ID" value="ENSSSCG00030028304.1"/>
</dbReference>